<evidence type="ECO:0000313" key="1">
    <source>
        <dbReference type="EMBL" id="KAG1768908.1"/>
    </source>
</evidence>
<name>A0A9P6ZLF7_9AGAM</name>
<dbReference type="AlphaFoldDB" id="A0A9P6ZLF7"/>
<evidence type="ECO:0000313" key="2">
    <source>
        <dbReference type="Proteomes" id="UP000714275"/>
    </source>
</evidence>
<keyword evidence="2" id="KW-1185">Reference proteome</keyword>
<comment type="caution">
    <text evidence="1">The sequence shown here is derived from an EMBL/GenBank/DDBJ whole genome shotgun (WGS) entry which is preliminary data.</text>
</comment>
<gene>
    <name evidence="1" type="ORF">EV702DRAFT_1203111</name>
</gene>
<sequence>MAAMPDILPTTWHTMFMLRPKWTISWPLVANPTSSLPPIVPPRTLGSSPTHSLLLPPLHWIALIIMSSLQQGDVTFLARLSLRESAIGLVTDCPICGGAAPITICQSDANGNSGKPMARHQPCSFFRWFPQILSRPDIMAIIPPSRSPTLASSQLMPSTLMDGTDAAFAAQFPSTQPTANGKKPRKRGIKCNGAFCQRASGLRCPHAKCLSHCIDKVGGCPIHVNETDNQQHPVIQQDWNWDYDQEDTDTLTRPMHPAQDTLTLPAEPYWDDDGVHMNDGLRALQCALQSAGTGQPAMFPSFHDILTAPTAPASSQQLAPTTQIPMPSQQSHHTFPVHKLSKPPRVTDQLDPMWAGDLNARAREEIESKRVSERRKEMEQAARQHFVLYWFDADNTPASIQWAVHCPYFPQYRLSDDPALVDSLGTNIEKIDVYEESFMRWIPSILTHPFTLDSGCHIFIRRHGVTECSDFDELFKSSKLMTRPSHMRFNMKGEQQGTCLAARVRLATSEDDVDARRATLLSPTPPLITSSSTSEDDFDACRATSLSLTPPLIQRPAPPLKTHQSAQAAPRIMPVHVPIYDCAKPQQVWPQGMYTVDMVVSFQQMDIPKLRSFYGQEQLFRLIFGDSPFVKATYHENRKAWRETPLTILETHKQSGRTQDGLWANCLASRRIALGLESKKHNWQK</sequence>
<dbReference type="EMBL" id="JABBWD010000076">
    <property type="protein sequence ID" value="KAG1768908.1"/>
    <property type="molecule type" value="Genomic_DNA"/>
</dbReference>
<reference evidence="1" key="1">
    <citation type="journal article" date="2020" name="New Phytol.">
        <title>Comparative genomics reveals dynamic genome evolution in host specialist ectomycorrhizal fungi.</title>
        <authorList>
            <person name="Lofgren L.A."/>
            <person name="Nguyen N.H."/>
            <person name="Vilgalys R."/>
            <person name="Ruytinx J."/>
            <person name="Liao H.L."/>
            <person name="Branco S."/>
            <person name="Kuo A."/>
            <person name="LaButti K."/>
            <person name="Lipzen A."/>
            <person name="Andreopoulos W."/>
            <person name="Pangilinan J."/>
            <person name="Riley R."/>
            <person name="Hundley H."/>
            <person name="Na H."/>
            <person name="Barry K."/>
            <person name="Grigoriev I.V."/>
            <person name="Stajich J.E."/>
            <person name="Kennedy P.G."/>
        </authorList>
    </citation>
    <scope>NUCLEOTIDE SEQUENCE</scope>
    <source>
        <strain evidence="1">DOB743</strain>
    </source>
</reference>
<proteinExistence type="predicted"/>
<dbReference type="Proteomes" id="UP000714275">
    <property type="component" value="Unassembled WGS sequence"/>
</dbReference>
<accession>A0A9P6ZLF7</accession>
<protein>
    <submittedName>
        <fullName evidence="1">Uncharacterized protein</fullName>
    </submittedName>
</protein>
<organism evidence="1 2">
    <name type="scientific">Suillus placidus</name>
    <dbReference type="NCBI Taxonomy" id="48579"/>
    <lineage>
        <taxon>Eukaryota</taxon>
        <taxon>Fungi</taxon>
        <taxon>Dikarya</taxon>
        <taxon>Basidiomycota</taxon>
        <taxon>Agaricomycotina</taxon>
        <taxon>Agaricomycetes</taxon>
        <taxon>Agaricomycetidae</taxon>
        <taxon>Boletales</taxon>
        <taxon>Suillineae</taxon>
        <taxon>Suillaceae</taxon>
        <taxon>Suillus</taxon>
    </lineage>
</organism>
<dbReference type="OrthoDB" id="2688096at2759"/>